<evidence type="ECO:0000313" key="2">
    <source>
        <dbReference type="Proteomes" id="UP001367030"/>
    </source>
</evidence>
<proteinExistence type="predicted"/>
<dbReference type="RefSeq" id="WP_340336444.1">
    <property type="nucleotide sequence ID" value="NZ_JBBKZS010000007.1"/>
</dbReference>
<accession>A0ABU8X9J7</accession>
<dbReference type="EMBL" id="JBBKZS010000007">
    <property type="protein sequence ID" value="MEJ8856364.1"/>
    <property type="molecule type" value="Genomic_DNA"/>
</dbReference>
<evidence type="ECO:0000313" key="1">
    <source>
        <dbReference type="EMBL" id="MEJ8856364.1"/>
    </source>
</evidence>
<name>A0ABU8X9J7_9BURK</name>
<gene>
    <name evidence="1" type="ORF">WKW79_17420</name>
</gene>
<reference evidence="1 2" key="1">
    <citation type="submission" date="2024-03" db="EMBL/GenBank/DDBJ databases">
        <title>Novel species of the genus Variovorax.</title>
        <authorList>
            <person name="Liu Q."/>
            <person name="Xin Y.-H."/>
        </authorList>
    </citation>
    <scope>NUCLEOTIDE SEQUENCE [LARGE SCALE GENOMIC DNA]</scope>
    <source>
        <strain evidence="1 2">KACC 18901</strain>
    </source>
</reference>
<sequence length="631" mass="72694">MSEPRIYYPDASYTWDDIPPEWKGNITDGRILVDIADCVKFEASRENDPFADDVELRSKRVKLASGIWSKLSQEQMAFARSLDAAKVKSKMDATAAALLKERDPNEVNPALRGYTGTSSIDTKPKDWVYAVVRKGIEYYHIADPYRAYPAKVMDERVNQFLWEKNGNKKIKPSVSHLSRAEFEVKKFADDPTKAVLFRDMDDDLVLNQWRPYVMPPRPAEDRFEIVKFVEDWLDLIYPGRREFIIKSWAHAYQRPAEKQNVGFVWGGNQGIGKDTLLTIGFHVLASQRRVSNIKHNQLDGNFEEFLLNPIIIVNEFHQYKGDDGLMIVRFKAYCAAPPNEFLIDIKYSLLRRVRNIHRVHITTNMEDRFKRENGDRRFYVMKSHATKEQVREFVGGRIGPQTNLASWIEDGRGDAFAHYLMTVDLTGFDPSRLPPDAEDYDEVQKGFAIQPALAAALDEIAATFGQREVAAELRKSLSDMEMEDWPEFVSSQQLMHTNAYYDFDVDGKPLKQFVSNQGWLNIEMSTAGYQEIVREDGRTQFKSTRKPKKADGIRAATSRLFIRKDRILPGEKVVAMRERAKEFLNVLTDYWETTAGFATYVDKKKDWYDAPGMEDAAADKNYQDRKKKNSA</sequence>
<keyword evidence="2" id="KW-1185">Reference proteome</keyword>
<comment type="caution">
    <text evidence="1">The sequence shown here is derived from an EMBL/GenBank/DDBJ whole genome shotgun (WGS) entry which is preliminary data.</text>
</comment>
<organism evidence="1 2">
    <name type="scientific">Variovorax robiniae</name>
    <dbReference type="NCBI Taxonomy" id="1836199"/>
    <lineage>
        <taxon>Bacteria</taxon>
        <taxon>Pseudomonadati</taxon>
        <taxon>Pseudomonadota</taxon>
        <taxon>Betaproteobacteria</taxon>
        <taxon>Burkholderiales</taxon>
        <taxon>Comamonadaceae</taxon>
        <taxon>Variovorax</taxon>
    </lineage>
</organism>
<dbReference type="Proteomes" id="UP001367030">
    <property type="component" value="Unassembled WGS sequence"/>
</dbReference>
<protein>
    <submittedName>
        <fullName evidence="1">Primase-helicase family protein</fullName>
    </submittedName>
</protein>